<dbReference type="PANTHER" id="PTHR30250">
    <property type="entry name" value="PST FAMILY PREDICTED COLANIC ACID TRANSPORTER"/>
    <property type="match status" value="1"/>
</dbReference>
<dbReference type="EMBL" id="BARV01041311">
    <property type="protein sequence ID" value="GAI49571.1"/>
    <property type="molecule type" value="Genomic_DNA"/>
</dbReference>
<feature type="transmembrane region" description="Helical" evidence="6">
    <location>
        <begin position="127"/>
        <end position="148"/>
    </location>
</feature>
<evidence type="ECO:0000256" key="3">
    <source>
        <dbReference type="ARBA" id="ARBA00022692"/>
    </source>
</evidence>
<reference evidence="7" key="1">
    <citation type="journal article" date="2014" name="Front. Microbiol.">
        <title>High frequency of phylogenetically diverse reductive dehalogenase-homologous genes in deep subseafloor sedimentary metagenomes.</title>
        <authorList>
            <person name="Kawai M."/>
            <person name="Futagami T."/>
            <person name="Toyoda A."/>
            <person name="Takaki Y."/>
            <person name="Nishi S."/>
            <person name="Hori S."/>
            <person name="Arai W."/>
            <person name="Tsubouchi T."/>
            <person name="Morono Y."/>
            <person name="Uchiyama I."/>
            <person name="Ito T."/>
            <person name="Fujiyama A."/>
            <person name="Inagaki F."/>
            <person name="Takami H."/>
        </authorList>
    </citation>
    <scope>NUCLEOTIDE SEQUENCE</scope>
    <source>
        <strain evidence="7">Expedition CK06-06</strain>
    </source>
</reference>
<evidence type="ECO:0000256" key="5">
    <source>
        <dbReference type="ARBA" id="ARBA00023136"/>
    </source>
</evidence>
<keyword evidence="4 6" id="KW-1133">Transmembrane helix</keyword>
<evidence type="ECO:0000313" key="7">
    <source>
        <dbReference type="EMBL" id="GAI49571.1"/>
    </source>
</evidence>
<evidence type="ECO:0000256" key="4">
    <source>
        <dbReference type="ARBA" id="ARBA00022989"/>
    </source>
</evidence>
<accession>X1Q4A1</accession>
<comment type="subcellular location">
    <subcellularLocation>
        <location evidence="1">Cell membrane</location>
        <topology evidence="1">Multi-pass membrane protein</topology>
    </subcellularLocation>
</comment>
<evidence type="ECO:0000256" key="1">
    <source>
        <dbReference type="ARBA" id="ARBA00004651"/>
    </source>
</evidence>
<name>X1Q4A1_9ZZZZ</name>
<evidence type="ECO:0000256" key="6">
    <source>
        <dbReference type="SAM" id="Phobius"/>
    </source>
</evidence>
<feature type="non-terminal residue" evidence="7">
    <location>
        <position position="1"/>
    </location>
</feature>
<dbReference type="Pfam" id="PF13440">
    <property type="entry name" value="Polysacc_synt_3"/>
    <property type="match status" value="1"/>
</dbReference>
<gene>
    <name evidence="7" type="ORF">S06H3_62592</name>
</gene>
<dbReference type="PANTHER" id="PTHR30250:SF11">
    <property type="entry name" value="O-ANTIGEN TRANSPORTER-RELATED"/>
    <property type="match status" value="1"/>
</dbReference>
<protein>
    <submittedName>
        <fullName evidence="7">Uncharacterized protein</fullName>
    </submittedName>
</protein>
<proteinExistence type="predicted"/>
<evidence type="ECO:0000256" key="2">
    <source>
        <dbReference type="ARBA" id="ARBA00022475"/>
    </source>
</evidence>
<dbReference type="AlphaFoldDB" id="X1Q4A1"/>
<feature type="transmembrane region" description="Helical" evidence="6">
    <location>
        <begin position="91"/>
        <end position="115"/>
    </location>
</feature>
<organism evidence="7">
    <name type="scientific">marine sediment metagenome</name>
    <dbReference type="NCBI Taxonomy" id="412755"/>
    <lineage>
        <taxon>unclassified sequences</taxon>
        <taxon>metagenomes</taxon>
        <taxon>ecological metagenomes</taxon>
    </lineage>
</organism>
<dbReference type="InterPro" id="IPR050833">
    <property type="entry name" value="Poly_Biosynth_Transport"/>
</dbReference>
<feature type="non-terminal residue" evidence="7">
    <location>
        <position position="151"/>
    </location>
</feature>
<keyword evidence="2" id="KW-1003">Cell membrane</keyword>
<comment type="caution">
    <text evidence="7">The sequence shown here is derived from an EMBL/GenBank/DDBJ whole genome shotgun (WGS) entry which is preliminary data.</text>
</comment>
<dbReference type="GO" id="GO:0005886">
    <property type="term" value="C:plasma membrane"/>
    <property type="evidence" value="ECO:0007669"/>
    <property type="project" value="UniProtKB-SubCell"/>
</dbReference>
<feature type="transmembrane region" description="Helical" evidence="6">
    <location>
        <begin position="61"/>
        <end position="85"/>
    </location>
</feature>
<keyword evidence="3 6" id="KW-0812">Transmembrane</keyword>
<sequence length="151" mass="16330">DYFLVQSFVSMAELGYYSVAVSISELPLFIPRAFSSILLPKFARYEQSFAEAAAATAIRHILALALLLAIILGILGRFVICFLYGAQFLPAFIPLAILLLGTLAMSIVGVVFNFFAGRGHPEIPSYILGGGFILNTGLDFVLIPRWGIIGA</sequence>
<keyword evidence="5 6" id="KW-0472">Membrane</keyword>